<evidence type="ECO:0000313" key="1">
    <source>
        <dbReference type="EMBL" id="ADE77147.1"/>
    </source>
</evidence>
<proteinExistence type="evidence at transcript level"/>
<organism evidence="1">
    <name type="scientific">Picea sitchensis</name>
    <name type="common">Sitka spruce</name>
    <name type="synonym">Pinus sitchensis</name>
    <dbReference type="NCBI Taxonomy" id="3332"/>
    <lineage>
        <taxon>Eukaryota</taxon>
        <taxon>Viridiplantae</taxon>
        <taxon>Streptophyta</taxon>
        <taxon>Embryophyta</taxon>
        <taxon>Tracheophyta</taxon>
        <taxon>Spermatophyta</taxon>
        <taxon>Pinopsida</taxon>
        <taxon>Pinidae</taxon>
        <taxon>Conifers I</taxon>
        <taxon>Pinales</taxon>
        <taxon>Pinaceae</taxon>
        <taxon>Picea</taxon>
    </lineage>
</organism>
<protein>
    <submittedName>
        <fullName evidence="1">Uncharacterized protein</fullName>
    </submittedName>
</protein>
<sequence>MAAAKVVAKSASRGFIIKDSSGSFRKISKGLKASEGAINLVRYSKTLGMDANDIGWDFVIKGYKLSKSAFNVFEGVNVFHGKIAAVSARGFGVIKGGLEGLGVVIKALALSKQMYAILVHSFGVSRGAFRALFEEYRNARGYGCHGNEKRNTLCLPSRKRHGVSCLQCHFEFDGFACKKTLPLTDFLASSFVAHQSVGSICDNLFYLSIPCSPECIYRK</sequence>
<dbReference type="AlphaFoldDB" id="D5AC78"/>
<accession>D5AC78</accession>
<reference evidence="1" key="1">
    <citation type="submission" date="2010-04" db="EMBL/GenBank/DDBJ databases">
        <authorList>
            <person name="Reid K.E."/>
            <person name="Liao N."/>
            <person name="Chan S."/>
            <person name="Docking R."/>
            <person name="Taylor G."/>
            <person name="Moore R."/>
            <person name="Mayo M."/>
            <person name="Munro S."/>
            <person name="King J."/>
            <person name="Yanchuk A."/>
            <person name="Holt R."/>
            <person name="Jones S."/>
            <person name="Marra M."/>
            <person name="Ritland C.E."/>
            <person name="Ritland K."/>
            <person name="Bohlmann J."/>
        </authorList>
    </citation>
    <scope>NUCLEOTIDE SEQUENCE</scope>
    <source>
        <tissue evidence="1">Bud</tissue>
    </source>
</reference>
<dbReference type="EMBL" id="BT123851">
    <property type="protein sequence ID" value="ADE77147.1"/>
    <property type="molecule type" value="mRNA"/>
</dbReference>
<name>D5AC78_PICSI</name>